<protein>
    <submittedName>
        <fullName evidence="1">Uncharacterized protein</fullName>
    </submittedName>
</protein>
<dbReference type="EMBL" id="AKWR02000133">
    <property type="protein sequence ID" value="EMJ36267.1"/>
    <property type="molecule type" value="Genomic_DNA"/>
</dbReference>
<accession>A0A0F6IDZ2</accession>
<dbReference type="Proteomes" id="UP000012164">
    <property type="component" value="Unassembled WGS sequence"/>
</dbReference>
<gene>
    <name evidence="1" type="ORF">LEP1GSC079_2649</name>
</gene>
<reference evidence="1 2" key="1">
    <citation type="submission" date="2013-01" db="EMBL/GenBank/DDBJ databases">
        <authorList>
            <person name="Harkins D.M."/>
            <person name="Durkin A.S."/>
            <person name="Brinkac L.M."/>
            <person name="Haft D.H."/>
            <person name="Selengut J.D."/>
            <person name="Sanka R."/>
            <person name="DePew J."/>
            <person name="Purushe J."/>
            <person name="Peacock S.J."/>
            <person name="Thaipadungpanit J."/>
            <person name="Wuthiekanun V.W."/>
            <person name="Day N.P."/>
            <person name="Vinetz J.M."/>
            <person name="Sutton G.G."/>
            <person name="Nierman W.C."/>
            <person name="Fouts D.E."/>
        </authorList>
    </citation>
    <scope>NUCLEOTIDE SEQUENCE [LARGE SCALE GENOMIC DNA]</scope>
    <source>
        <strain evidence="1 2">FPW1039</strain>
    </source>
</reference>
<name>A0A0F6IDZ2_LEPIR</name>
<dbReference type="AntiFam" id="ANF00056">
    <property type="entry name" value="Translation of DNA repeat"/>
</dbReference>
<dbReference type="AlphaFoldDB" id="A0A0F6IDZ2"/>
<evidence type="ECO:0000313" key="1">
    <source>
        <dbReference type="EMBL" id="EMJ36267.1"/>
    </source>
</evidence>
<sequence length="87" mass="9900">MLIPIMEFFNNSNEDLFLLRTCPKTVQCGNSHKNLTIFELLESSQITKCDGFCRNYCVLLKISKELSCKFFKVLGQVLKLSSGFLGI</sequence>
<evidence type="ECO:0000313" key="2">
    <source>
        <dbReference type="Proteomes" id="UP000012164"/>
    </source>
</evidence>
<organism evidence="1 2">
    <name type="scientific">Leptospira interrogans str. FPW1039</name>
    <dbReference type="NCBI Taxonomy" id="1193040"/>
    <lineage>
        <taxon>Bacteria</taxon>
        <taxon>Pseudomonadati</taxon>
        <taxon>Spirochaetota</taxon>
        <taxon>Spirochaetia</taxon>
        <taxon>Leptospirales</taxon>
        <taxon>Leptospiraceae</taxon>
        <taxon>Leptospira</taxon>
    </lineage>
</organism>
<comment type="caution">
    <text evidence="1">The sequence shown here is derived from an EMBL/GenBank/DDBJ whole genome shotgun (WGS) entry which is preliminary data.</text>
</comment>
<proteinExistence type="predicted"/>